<protein>
    <submittedName>
        <fullName evidence="1">Uncharacterized protein</fullName>
    </submittedName>
</protein>
<name>A0A384ZW56_9CAUD</name>
<accession>A0A384ZW56</accession>
<dbReference type="EMBL" id="MH460460">
    <property type="protein sequence ID" value="AXG66481.1"/>
    <property type="molecule type" value="Genomic_DNA"/>
</dbReference>
<reference evidence="1 2" key="1">
    <citation type="journal article" date="2018" name="Front. Microbiol.">
        <title>Jumbo Bacteriophages Are Represented Within an Increasing Diversity of Environmental Viruses Infecting the Emerging Phytopathogen, Dickeya solani.</title>
        <authorList>
            <person name="Day A.W."/>
            <person name="Ahn J."/>
            <person name="Salmond G.P.C."/>
        </authorList>
    </citation>
    <scope>NUCLEOTIDE SEQUENCE [LARGE SCALE GENOMIC DNA]</scope>
</reference>
<evidence type="ECO:0000313" key="1">
    <source>
        <dbReference type="EMBL" id="AXG66481.1"/>
    </source>
</evidence>
<organism evidence="1 2">
    <name type="scientific">Dickeya phage vB_DsoM_JA13</name>
    <dbReference type="NCBI Taxonomy" id="2283030"/>
    <lineage>
        <taxon>Viruses</taxon>
        <taxon>Duplodnaviria</taxon>
        <taxon>Heunggongvirae</taxon>
        <taxon>Uroviricota</taxon>
        <taxon>Caudoviricetes</taxon>
        <taxon>Salmondvirus</taxon>
        <taxon>Salmondvirus JA11</taxon>
    </lineage>
</organism>
<proteinExistence type="predicted"/>
<dbReference type="Proteomes" id="UP000263742">
    <property type="component" value="Segment"/>
</dbReference>
<gene>
    <name evidence="1" type="ORF">JA13_078</name>
</gene>
<evidence type="ECO:0000313" key="2">
    <source>
        <dbReference type="Proteomes" id="UP000263742"/>
    </source>
</evidence>
<sequence length="307" mass="33487">MKIIDTHVRAHSLFGARLGNTAENTVTRHMFTGAAWTAFLMPGNLPADEAAVAQIFKQDSLADLYNKSAGVSKGIVSFISKTNIVHLIPQARYFYKGVSFYKNLWGINFRALIPDRILETAASKRTISHLFAGASPLVGADYRPETVGDGNLIVEFDSPVKLTHLVREGTALIFSVNAVADDGTETSLGTWSPMTGDTTMYAASNPQTAKRFRVYATGTFTTMGAITLLSDSQPYTTPPTTLPGWVVVAHTNTRVCGDYQKSPLIPYFAEEVGHGDGTPKPFTLRTLVSDGENILYCPKIRFNNRSL</sequence>